<sequence>MHAMQALSQLSYSPVSGNLDGYCWILPAAAACAAFAAKTGLYSNFRNECNIFYCIYRDSQHNPSPKEKPAWC</sequence>
<name>A0A375I9A8_9BURK</name>
<protein>
    <submittedName>
        <fullName evidence="1">Uncharacterized protein</fullName>
    </submittedName>
</protein>
<dbReference type="AlphaFoldDB" id="A0A375I9A8"/>
<proteinExistence type="predicted"/>
<accession>A0A375I9A8</accession>
<organism evidence="1 2">
    <name type="scientific">Cupriavidus taiwanensis</name>
    <dbReference type="NCBI Taxonomy" id="164546"/>
    <lineage>
        <taxon>Bacteria</taxon>
        <taxon>Pseudomonadati</taxon>
        <taxon>Pseudomonadota</taxon>
        <taxon>Betaproteobacteria</taxon>
        <taxon>Burkholderiales</taxon>
        <taxon>Burkholderiaceae</taxon>
        <taxon>Cupriavidus</taxon>
    </lineage>
</organism>
<evidence type="ECO:0000313" key="2">
    <source>
        <dbReference type="Proteomes" id="UP000255505"/>
    </source>
</evidence>
<dbReference type="EMBL" id="OOEF01000012">
    <property type="protein sequence ID" value="SPK69912.1"/>
    <property type="molecule type" value="Genomic_DNA"/>
</dbReference>
<evidence type="ECO:0000313" key="1">
    <source>
        <dbReference type="EMBL" id="SPK69912.1"/>
    </source>
</evidence>
<reference evidence="1 2" key="1">
    <citation type="submission" date="2018-01" db="EMBL/GenBank/DDBJ databases">
        <authorList>
            <person name="Gaut B.S."/>
            <person name="Morton B.R."/>
            <person name="Clegg M.T."/>
            <person name="Duvall M.R."/>
        </authorList>
    </citation>
    <scope>NUCLEOTIDE SEQUENCE [LARGE SCALE GENOMIC DNA]</scope>
    <source>
        <strain evidence="1">Cupriavidus taiwanensis LMG 19425</strain>
    </source>
</reference>
<dbReference type="Proteomes" id="UP000255505">
    <property type="component" value="Unassembled WGS sequence"/>
</dbReference>
<gene>
    <name evidence="1" type="ORF">CT19425_U20001</name>
</gene>